<evidence type="ECO:0000313" key="3">
    <source>
        <dbReference type="Proteomes" id="UP000000305"/>
    </source>
</evidence>
<evidence type="ECO:0000256" key="1">
    <source>
        <dbReference type="SAM" id="MobiDB-lite"/>
    </source>
</evidence>
<reference evidence="2 3" key="1">
    <citation type="journal article" date="2011" name="Science">
        <title>The ecoresponsive genome of Daphnia pulex.</title>
        <authorList>
            <person name="Colbourne J.K."/>
            <person name="Pfrender M.E."/>
            <person name="Gilbert D."/>
            <person name="Thomas W.K."/>
            <person name="Tucker A."/>
            <person name="Oakley T.H."/>
            <person name="Tokishita S."/>
            <person name="Aerts A."/>
            <person name="Arnold G.J."/>
            <person name="Basu M.K."/>
            <person name="Bauer D.J."/>
            <person name="Caceres C.E."/>
            <person name="Carmel L."/>
            <person name="Casola C."/>
            <person name="Choi J.H."/>
            <person name="Detter J.C."/>
            <person name="Dong Q."/>
            <person name="Dusheyko S."/>
            <person name="Eads B.D."/>
            <person name="Frohlich T."/>
            <person name="Geiler-Samerotte K.A."/>
            <person name="Gerlach D."/>
            <person name="Hatcher P."/>
            <person name="Jogdeo S."/>
            <person name="Krijgsveld J."/>
            <person name="Kriventseva E.V."/>
            <person name="Kultz D."/>
            <person name="Laforsch C."/>
            <person name="Lindquist E."/>
            <person name="Lopez J."/>
            <person name="Manak J.R."/>
            <person name="Muller J."/>
            <person name="Pangilinan J."/>
            <person name="Patwardhan R.P."/>
            <person name="Pitluck S."/>
            <person name="Pritham E.J."/>
            <person name="Rechtsteiner A."/>
            <person name="Rho M."/>
            <person name="Rogozin I.B."/>
            <person name="Sakarya O."/>
            <person name="Salamov A."/>
            <person name="Schaack S."/>
            <person name="Shapiro H."/>
            <person name="Shiga Y."/>
            <person name="Skalitzky C."/>
            <person name="Smith Z."/>
            <person name="Souvorov A."/>
            <person name="Sung W."/>
            <person name="Tang Z."/>
            <person name="Tsuchiya D."/>
            <person name="Tu H."/>
            <person name="Vos H."/>
            <person name="Wang M."/>
            <person name="Wolf Y.I."/>
            <person name="Yamagata H."/>
            <person name="Yamada T."/>
            <person name="Ye Y."/>
            <person name="Shaw J.R."/>
            <person name="Andrews J."/>
            <person name="Crease T.J."/>
            <person name="Tang H."/>
            <person name="Lucas S.M."/>
            <person name="Robertson H.M."/>
            <person name="Bork P."/>
            <person name="Koonin E.V."/>
            <person name="Zdobnov E.M."/>
            <person name="Grigoriev I.V."/>
            <person name="Lynch M."/>
            <person name="Boore J.L."/>
        </authorList>
    </citation>
    <scope>NUCLEOTIDE SEQUENCE [LARGE SCALE GENOMIC DNA]</scope>
</reference>
<name>E9HEX9_DAPPU</name>
<proteinExistence type="predicted"/>
<sequence>MGTPATRDTGYLGGRHWLSQHWLPDTSYPDSGYPTLATSNLLPLENEKDHTPTITANITTATASSNQRDSLAETSGQEQIESGAEKQPEDF</sequence>
<dbReference type="KEGG" id="dpx:DAPPUDRAFT_328851"/>
<organism evidence="2 3">
    <name type="scientific">Daphnia pulex</name>
    <name type="common">Water flea</name>
    <dbReference type="NCBI Taxonomy" id="6669"/>
    <lineage>
        <taxon>Eukaryota</taxon>
        <taxon>Metazoa</taxon>
        <taxon>Ecdysozoa</taxon>
        <taxon>Arthropoda</taxon>
        <taxon>Crustacea</taxon>
        <taxon>Branchiopoda</taxon>
        <taxon>Diplostraca</taxon>
        <taxon>Cladocera</taxon>
        <taxon>Anomopoda</taxon>
        <taxon>Daphniidae</taxon>
        <taxon>Daphnia</taxon>
    </lineage>
</organism>
<keyword evidence="3" id="KW-1185">Reference proteome</keyword>
<dbReference type="InParanoid" id="E9HEX9"/>
<feature type="compositionally biased region" description="Polar residues" evidence="1">
    <location>
        <begin position="67"/>
        <end position="80"/>
    </location>
</feature>
<dbReference type="AlphaFoldDB" id="E9HEX9"/>
<protein>
    <submittedName>
        <fullName evidence="2">Uncharacterized protein</fullName>
    </submittedName>
</protein>
<accession>E9HEX9</accession>
<evidence type="ECO:0000313" key="2">
    <source>
        <dbReference type="EMBL" id="EFX69675.1"/>
    </source>
</evidence>
<feature type="region of interest" description="Disordered" evidence="1">
    <location>
        <begin position="59"/>
        <end position="91"/>
    </location>
</feature>
<gene>
    <name evidence="2" type="ORF">DAPPUDRAFT_328851</name>
</gene>
<dbReference type="Proteomes" id="UP000000305">
    <property type="component" value="Unassembled WGS sequence"/>
</dbReference>
<dbReference type="HOGENOM" id="CLU_2429264_0_0_1"/>
<dbReference type="EMBL" id="GL732632">
    <property type="protein sequence ID" value="EFX69675.1"/>
    <property type="molecule type" value="Genomic_DNA"/>
</dbReference>